<organism evidence="8 9">
    <name type="scientific">Desmophyllum pertusum</name>
    <dbReference type="NCBI Taxonomy" id="174260"/>
    <lineage>
        <taxon>Eukaryota</taxon>
        <taxon>Metazoa</taxon>
        <taxon>Cnidaria</taxon>
        <taxon>Anthozoa</taxon>
        <taxon>Hexacorallia</taxon>
        <taxon>Scleractinia</taxon>
        <taxon>Caryophylliina</taxon>
        <taxon>Caryophylliidae</taxon>
        <taxon>Desmophyllum</taxon>
    </lineage>
</organism>
<dbReference type="GO" id="GO:0004252">
    <property type="term" value="F:serine-type endopeptidase activity"/>
    <property type="evidence" value="ECO:0007669"/>
    <property type="project" value="InterPro"/>
</dbReference>
<feature type="chain" id="PRO_5040827972" evidence="6">
    <location>
        <begin position="24"/>
        <end position="197"/>
    </location>
</feature>
<dbReference type="InterPro" id="IPR009003">
    <property type="entry name" value="Peptidase_S1_PA"/>
</dbReference>
<dbReference type="AlphaFoldDB" id="A0A9X0CJC8"/>
<evidence type="ECO:0000313" key="9">
    <source>
        <dbReference type="Proteomes" id="UP001163046"/>
    </source>
</evidence>
<feature type="signal peptide" evidence="6">
    <location>
        <begin position="1"/>
        <end position="23"/>
    </location>
</feature>
<keyword evidence="9" id="KW-1185">Reference proteome</keyword>
<gene>
    <name evidence="8" type="primary">PRSS56_3</name>
    <name evidence="8" type="ORF">OS493_038581</name>
</gene>
<evidence type="ECO:0000259" key="7">
    <source>
        <dbReference type="PROSITE" id="PS50240"/>
    </source>
</evidence>
<evidence type="ECO:0000256" key="3">
    <source>
        <dbReference type="ARBA" id="ARBA00022670"/>
    </source>
</evidence>
<dbReference type="Pfam" id="PF00089">
    <property type="entry name" value="Trypsin"/>
    <property type="match status" value="1"/>
</dbReference>
<sequence>MVLTPYLFSIAMLLCKTLIPVQGGVLDKKKNPANFNKTAADAAISDCGVKLSKRIVGGEEASPGEWRWHVQFAGQGYHCSGSLWLHDGLGEHHLYQQSGTEQEYSISNVISHPQYNFPKYDFALMKMKNSATINDHVGTICLPESATKLPVGTACWETGWGKVSHNGPISQVLKELEVIVVSPNSGPWHVCVMWDTF</sequence>
<keyword evidence="6" id="KW-0732">Signal</keyword>
<evidence type="ECO:0000256" key="6">
    <source>
        <dbReference type="SAM" id="SignalP"/>
    </source>
</evidence>
<accession>A0A9X0CJC8</accession>
<feature type="domain" description="Peptidase S1" evidence="7">
    <location>
        <begin position="55"/>
        <end position="197"/>
    </location>
</feature>
<keyword evidence="5" id="KW-0720">Serine protease</keyword>
<comment type="caution">
    <text evidence="8">The sequence shown here is derived from an EMBL/GenBank/DDBJ whole genome shotgun (WGS) entry which is preliminary data.</text>
</comment>
<dbReference type="InterPro" id="IPR043504">
    <property type="entry name" value="Peptidase_S1_PA_chymotrypsin"/>
</dbReference>
<evidence type="ECO:0000256" key="5">
    <source>
        <dbReference type="ARBA" id="ARBA00022825"/>
    </source>
</evidence>
<evidence type="ECO:0000256" key="1">
    <source>
        <dbReference type="ARBA" id="ARBA00004613"/>
    </source>
</evidence>
<evidence type="ECO:0000313" key="8">
    <source>
        <dbReference type="EMBL" id="KAJ7349557.1"/>
    </source>
</evidence>
<dbReference type="EMBL" id="MU827407">
    <property type="protein sequence ID" value="KAJ7349557.1"/>
    <property type="molecule type" value="Genomic_DNA"/>
</dbReference>
<dbReference type="PROSITE" id="PS50240">
    <property type="entry name" value="TRYPSIN_DOM"/>
    <property type="match status" value="1"/>
</dbReference>
<evidence type="ECO:0000256" key="4">
    <source>
        <dbReference type="ARBA" id="ARBA00022801"/>
    </source>
</evidence>
<evidence type="ECO:0000256" key="2">
    <source>
        <dbReference type="ARBA" id="ARBA00022525"/>
    </source>
</evidence>
<comment type="subcellular location">
    <subcellularLocation>
        <location evidence="1">Secreted</location>
    </subcellularLocation>
</comment>
<dbReference type="OrthoDB" id="7754674at2759"/>
<keyword evidence="3 8" id="KW-0645">Protease</keyword>
<keyword evidence="4" id="KW-0378">Hydrolase</keyword>
<name>A0A9X0CJC8_9CNID</name>
<dbReference type="GO" id="GO:0005615">
    <property type="term" value="C:extracellular space"/>
    <property type="evidence" value="ECO:0007669"/>
    <property type="project" value="TreeGrafter"/>
</dbReference>
<dbReference type="PANTHER" id="PTHR24264:SF65">
    <property type="entry name" value="SRCR DOMAIN-CONTAINING PROTEIN"/>
    <property type="match status" value="1"/>
</dbReference>
<dbReference type="SUPFAM" id="SSF50494">
    <property type="entry name" value="Trypsin-like serine proteases"/>
    <property type="match status" value="1"/>
</dbReference>
<dbReference type="PANTHER" id="PTHR24264">
    <property type="entry name" value="TRYPSIN-RELATED"/>
    <property type="match status" value="1"/>
</dbReference>
<keyword evidence="2" id="KW-0964">Secreted</keyword>
<protein>
    <submittedName>
        <fullName evidence="8">Serine protease 56</fullName>
    </submittedName>
</protein>
<dbReference type="InterPro" id="IPR050127">
    <property type="entry name" value="Serine_Proteases_S1"/>
</dbReference>
<dbReference type="GO" id="GO:0006508">
    <property type="term" value="P:proteolysis"/>
    <property type="evidence" value="ECO:0007669"/>
    <property type="project" value="UniProtKB-KW"/>
</dbReference>
<proteinExistence type="predicted"/>
<dbReference type="Proteomes" id="UP001163046">
    <property type="component" value="Unassembled WGS sequence"/>
</dbReference>
<reference evidence="8" key="1">
    <citation type="submission" date="2023-01" db="EMBL/GenBank/DDBJ databases">
        <title>Genome assembly of the deep-sea coral Lophelia pertusa.</title>
        <authorList>
            <person name="Herrera S."/>
            <person name="Cordes E."/>
        </authorList>
    </citation>
    <scope>NUCLEOTIDE SEQUENCE</scope>
    <source>
        <strain evidence="8">USNM1676648</strain>
        <tissue evidence="8">Polyp</tissue>
    </source>
</reference>
<dbReference type="Gene3D" id="2.40.10.10">
    <property type="entry name" value="Trypsin-like serine proteases"/>
    <property type="match status" value="3"/>
</dbReference>
<dbReference type="SMART" id="SM00020">
    <property type="entry name" value="Tryp_SPc"/>
    <property type="match status" value="1"/>
</dbReference>
<dbReference type="InterPro" id="IPR001254">
    <property type="entry name" value="Trypsin_dom"/>
</dbReference>